<evidence type="ECO:0000256" key="1">
    <source>
        <dbReference type="SAM" id="MobiDB-lite"/>
    </source>
</evidence>
<feature type="compositionally biased region" description="Polar residues" evidence="1">
    <location>
        <begin position="120"/>
        <end position="131"/>
    </location>
</feature>
<feature type="compositionally biased region" description="Basic and acidic residues" evidence="1">
    <location>
        <begin position="99"/>
        <end position="118"/>
    </location>
</feature>
<comment type="caution">
    <text evidence="2">The sequence shown here is derived from an EMBL/GenBank/DDBJ whole genome shotgun (WGS) entry which is preliminary data.</text>
</comment>
<protein>
    <recommendedName>
        <fullName evidence="3">Reverse transcriptase domain-containing protein</fullName>
    </recommendedName>
</protein>
<dbReference type="AlphaFoldDB" id="A0A6L2NLZ3"/>
<accession>A0A6L2NLZ3</accession>
<proteinExistence type="predicted"/>
<organism evidence="2">
    <name type="scientific">Tanacetum cinerariifolium</name>
    <name type="common">Dalmatian daisy</name>
    <name type="synonym">Chrysanthemum cinerariifolium</name>
    <dbReference type="NCBI Taxonomy" id="118510"/>
    <lineage>
        <taxon>Eukaryota</taxon>
        <taxon>Viridiplantae</taxon>
        <taxon>Streptophyta</taxon>
        <taxon>Embryophyta</taxon>
        <taxon>Tracheophyta</taxon>
        <taxon>Spermatophyta</taxon>
        <taxon>Magnoliopsida</taxon>
        <taxon>eudicotyledons</taxon>
        <taxon>Gunneridae</taxon>
        <taxon>Pentapetalae</taxon>
        <taxon>asterids</taxon>
        <taxon>campanulids</taxon>
        <taxon>Asterales</taxon>
        <taxon>Asteraceae</taxon>
        <taxon>Asteroideae</taxon>
        <taxon>Anthemideae</taxon>
        <taxon>Anthemidinae</taxon>
        <taxon>Tanacetum</taxon>
    </lineage>
</organism>
<evidence type="ECO:0000313" key="2">
    <source>
        <dbReference type="EMBL" id="GEU85554.1"/>
    </source>
</evidence>
<name>A0A6L2NLZ3_TANCI</name>
<sequence>MTRSSTKELFTPFKDPKREFRSSKKLFKTLSLDESRSLAFDLFFDLEENSEEEVTETMAETIGSDKEDANEHIEKVLDIEDPKAKFLSKYCPPPRTAKKIKEVGHEDESAVEREEIDTSHPATQAQPSIAQQDPRPKRGAIPTKTAADAKVAIQDMAKYSQKWHNETSRARSTKTSDGLGVIQARLNKLRREIKRVVKDMDPYLDEGIKEVVVKEPFCEVLCMETRRFDGIITIHNEDDSNFRVTKSSTSLNNTSQISPVHAIAPVLPTKEPEYSFSIGYEHLSTTLETESDEVIKSSAKNLVPIPSEYEVTFDDENSSLKFDYIEEFSGELMPTTINSFPRSLENFHANTVVETLPISPIPVKDGDSHREEKHMFTSTDDLMPLGIESDDYDSEGDIHFLEELLVNDSIPLPKNESSYFDDHDEPSFPRPPPKPPDVEFFFDFQPNSRELILAVMNNIDELNEDECFDLGREIDVFTNVEDDDYFSFVFVIRIFLSYLTYPEVSPLLLFARSEDTIFDLGISI</sequence>
<evidence type="ECO:0008006" key="3">
    <source>
        <dbReference type="Google" id="ProtNLM"/>
    </source>
</evidence>
<dbReference type="EMBL" id="BKCJ010009132">
    <property type="protein sequence ID" value="GEU85554.1"/>
    <property type="molecule type" value="Genomic_DNA"/>
</dbReference>
<reference evidence="2" key="1">
    <citation type="journal article" date="2019" name="Sci. Rep.">
        <title>Draft genome of Tanacetum cinerariifolium, the natural source of mosquito coil.</title>
        <authorList>
            <person name="Yamashiro T."/>
            <person name="Shiraishi A."/>
            <person name="Satake H."/>
            <person name="Nakayama K."/>
        </authorList>
    </citation>
    <scope>NUCLEOTIDE SEQUENCE</scope>
</reference>
<feature type="region of interest" description="Disordered" evidence="1">
    <location>
        <begin position="97"/>
        <end position="141"/>
    </location>
</feature>
<gene>
    <name evidence="2" type="ORF">Tci_057532</name>
</gene>